<keyword evidence="10" id="KW-0998">Cell outer membrane</keyword>
<evidence type="ECO:0000256" key="4">
    <source>
        <dbReference type="ARBA" id="ARBA00022452"/>
    </source>
</evidence>
<comment type="subunit">
    <text evidence="2">Homotrimer.</text>
</comment>
<keyword evidence="6" id="KW-0732">Signal</keyword>
<dbReference type="GO" id="GO:0015288">
    <property type="term" value="F:porin activity"/>
    <property type="evidence" value="ECO:0007669"/>
    <property type="project" value="UniProtKB-KW"/>
</dbReference>
<dbReference type="GO" id="GO:0006811">
    <property type="term" value="P:monoatomic ion transport"/>
    <property type="evidence" value="ECO:0007669"/>
    <property type="project" value="UniProtKB-KW"/>
</dbReference>
<dbReference type="InterPro" id="IPR023614">
    <property type="entry name" value="Porin_dom_sf"/>
</dbReference>
<evidence type="ECO:0000256" key="9">
    <source>
        <dbReference type="ARBA" id="ARBA00023136"/>
    </source>
</evidence>
<evidence type="ECO:0000256" key="5">
    <source>
        <dbReference type="ARBA" id="ARBA00022692"/>
    </source>
</evidence>
<dbReference type="EMBL" id="JRYB01000001">
    <property type="protein sequence ID" value="OIJ41529.1"/>
    <property type="molecule type" value="Genomic_DNA"/>
</dbReference>
<keyword evidence="3" id="KW-0813">Transport</keyword>
<dbReference type="InterPro" id="IPR033900">
    <property type="entry name" value="Gram_neg_porin_domain"/>
</dbReference>
<accession>A0A1S2N946</accession>
<organism evidence="13 14">
    <name type="scientific">Massilia timonae</name>
    <dbReference type="NCBI Taxonomy" id="47229"/>
    <lineage>
        <taxon>Bacteria</taxon>
        <taxon>Pseudomonadati</taxon>
        <taxon>Pseudomonadota</taxon>
        <taxon>Betaproteobacteria</taxon>
        <taxon>Burkholderiales</taxon>
        <taxon>Oxalobacteraceae</taxon>
        <taxon>Telluria group</taxon>
        <taxon>Massilia</taxon>
    </lineage>
</organism>
<reference evidence="13 14" key="1">
    <citation type="submission" date="2014-10" db="EMBL/GenBank/DDBJ databases">
        <authorList>
            <person name="Seo M.-J."/>
            <person name="Seok Y.J."/>
            <person name="Cha I.-T."/>
        </authorList>
    </citation>
    <scope>NUCLEOTIDE SEQUENCE [LARGE SCALE GENOMIC DNA]</scope>
    <source>
        <strain evidence="13 14">NEU</strain>
    </source>
</reference>
<dbReference type="PANTHER" id="PTHR34501">
    <property type="entry name" value="PROTEIN YDDL-RELATED"/>
    <property type="match status" value="1"/>
</dbReference>
<keyword evidence="4" id="KW-1134">Transmembrane beta strand</keyword>
<feature type="domain" description="Porin" evidence="12">
    <location>
        <begin position="2"/>
        <end position="301"/>
    </location>
</feature>
<dbReference type="CDD" id="cd00342">
    <property type="entry name" value="gram_neg_porins"/>
    <property type="match status" value="1"/>
</dbReference>
<evidence type="ECO:0000256" key="10">
    <source>
        <dbReference type="ARBA" id="ARBA00023237"/>
    </source>
</evidence>
<keyword evidence="9" id="KW-0472">Membrane</keyword>
<feature type="region of interest" description="Disordered" evidence="11">
    <location>
        <begin position="306"/>
        <end position="328"/>
    </location>
</feature>
<sequence length="328" mass="34312">MSIYGVIDMALVREAGGKDGALTRLTSGVPMGSRLGFGGSEELGRGVRALFLLENGFQADTGEVGQGGTLFGRQAWAGLQGPFGSVLVGRQYTPQYATAVMADPFGSGYVADSKNLVATSGNAFSRMDNTVKYLSPFKAQGVTVELAAAPGEAGAAGGRQLGAALDWRAGALRLRLGHHDRDNGSAGANGRNTLLGANYDAGIVTLYAAYGRNRGLNSAVLRNTSNPFGRARAPAASRDSIDRLIGLLLPFGPYALMASLIDKDDRGEADQDARQYALGLRYALSRRTELYAVHSRIVNRNGAGYTVGNASESGSGDRASSLGVRHSF</sequence>
<evidence type="ECO:0000256" key="2">
    <source>
        <dbReference type="ARBA" id="ARBA00011233"/>
    </source>
</evidence>
<name>A0A1S2N946_9BURK</name>
<keyword evidence="8" id="KW-0626">Porin</keyword>
<proteinExistence type="predicted"/>
<protein>
    <submittedName>
        <fullName evidence="13">Gram-negative porin family protein</fullName>
    </submittedName>
</protein>
<evidence type="ECO:0000256" key="8">
    <source>
        <dbReference type="ARBA" id="ARBA00023114"/>
    </source>
</evidence>
<keyword evidence="7" id="KW-0406">Ion transport</keyword>
<dbReference type="Proteomes" id="UP000180246">
    <property type="component" value="Unassembled WGS sequence"/>
</dbReference>
<comment type="subcellular location">
    <subcellularLocation>
        <location evidence="1">Cell outer membrane</location>
        <topology evidence="1">Multi-pass membrane protein</topology>
    </subcellularLocation>
</comment>
<evidence type="ECO:0000313" key="14">
    <source>
        <dbReference type="Proteomes" id="UP000180246"/>
    </source>
</evidence>
<dbReference type="Gene3D" id="2.40.160.10">
    <property type="entry name" value="Porin"/>
    <property type="match status" value="1"/>
</dbReference>
<evidence type="ECO:0000256" key="3">
    <source>
        <dbReference type="ARBA" id="ARBA00022448"/>
    </source>
</evidence>
<evidence type="ECO:0000256" key="6">
    <source>
        <dbReference type="ARBA" id="ARBA00022729"/>
    </source>
</evidence>
<evidence type="ECO:0000256" key="1">
    <source>
        <dbReference type="ARBA" id="ARBA00004571"/>
    </source>
</evidence>
<dbReference type="Pfam" id="PF13609">
    <property type="entry name" value="Porin_4"/>
    <property type="match status" value="1"/>
</dbReference>
<evidence type="ECO:0000256" key="11">
    <source>
        <dbReference type="SAM" id="MobiDB-lite"/>
    </source>
</evidence>
<evidence type="ECO:0000259" key="12">
    <source>
        <dbReference type="Pfam" id="PF13609"/>
    </source>
</evidence>
<evidence type="ECO:0000313" key="13">
    <source>
        <dbReference type="EMBL" id="OIJ41529.1"/>
    </source>
</evidence>
<gene>
    <name evidence="13" type="ORF">LO55_3288</name>
</gene>
<dbReference type="AlphaFoldDB" id="A0A1S2N946"/>
<keyword evidence="5" id="KW-0812">Transmembrane</keyword>
<dbReference type="PANTHER" id="PTHR34501:SF9">
    <property type="entry name" value="MAJOR OUTER MEMBRANE PROTEIN P.IA"/>
    <property type="match status" value="1"/>
</dbReference>
<dbReference type="GO" id="GO:0046930">
    <property type="term" value="C:pore complex"/>
    <property type="evidence" value="ECO:0007669"/>
    <property type="project" value="UniProtKB-KW"/>
</dbReference>
<dbReference type="InterPro" id="IPR050298">
    <property type="entry name" value="Gram-neg_bact_OMP"/>
</dbReference>
<dbReference type="GO" id="GO:0009279">
    <property type="term" value="C:cell outer membrane"/>
    <property type="evidence" value="ECO:0007669"/>
    <property type="project" value="UniProtKB-SubCell"/>
</dbReference>
<comment type="caution">
    <text evidence="13">The sequence shown here is derived from an EMBL/GenBank/DDBJ whole genome shotgun (WGS) entry which is preliminary data.</text>
</comment>
<dbReference type="SUPFAM" id="SSF56935">
    <property type="entry name" value="Porins"/>
    <property type="match status" value="1"/>
</dbReference>
<evidence type="ECO:0000256" key="7">
    <source>
        <dbReference type="ARBA" id="ARBA00023065"/>
    </source>
</evidence>